<protein>
    <recommendedName>
        <fullName evidence="4">Transposase</fullName>
    </recommendedName>
</protein>
<organism evidence="2 3">
    <name type="scientific">Paenibacillus hexagrammi</name>
    <dbReference type="NCBI Taxonomy" id="2908839"/>
    <lineage>
        <taxon>Bacteria</taxon>
        <taxon>Bacillati</taxon>
        <taxon>Bacillota</taxon>
        <taxon>Bacilli</taxon>
        <taxon>Bacillales</taxon>
        <taxon>Paenibacillaceae</taxon>
        <taxon>Paenibacillus</taxon>
    </lineage>
</organism>
<evidence type="ECO:0000256" key="1">
    <source>
        <dbReference type="SAM" id="MobiDB-lite"/>
    </source>
</evidence>
<sequence>MSNDKTMDPMSGDTVETDGVYADEDGKEVTLKRGEKFPADLILGRTTWEMKGFSMDESEIDHNFKENTPIRKQVSDGQSKFEG</sequence>
<keyword evidence="3" id="KW-1185">Reference proteome</keyword>
<feature type="region of interest" description="Disordered" evidence="1">
    <location>
        <begin position="1"/>
        <end position="22"/>
    </location>
</feature>
<dbReference type="EMBL" id="CP090978">
    <property type="protein sequence ID" value="UJF32898.1"/>
    <property type="molecule type" value="Genomic_DNA"/>
</dbReference>
<proteinExistence type="predicted"/>
<gene>
    <name evidence="2" type="ORF">L0M14_25525</name>
</gene>
<dbReference type="Proteomes" id="UP001649230">
    <property type="component" value="Chromosome"/>
</dbReference>
<name>A0ABY3SFU2_9BACL</name>
<evidence type="ECO:0000313" key="2">
    <source>
        <dbReference type="EMBL" id="UJF32898.1"/>
    </source>
</evidence>
<accession>A0ABY3SFU2</accession>
<dbReference type="RefSeq" id="WP_235119241.1">
    <property type="nucleotide sequence ID" value="NZ_CP090978.1"/>
</dbReference>
<reference evidence="2 3" key="1">
    <citation type="journal article" date="2024" name="Int. J. Syst. Evol. Microbiol.">
        <title>Paenibacillus hexagrammi sp. nov., a novel bacterium isolated from the gut content of Hexagrammos agrammus.</title>
        <authorList>
            <person name="Jung H.K."/>
            <person name="Kim D.G."/>
            <person name="Zin H."/>
            <person name="Park J."/>
            <person name="Jung H."/>
            <person name="Kim Y.O."/>
            <person name="Kong H.J."/>
            <person name="Kim J.W."/>
            <person name="Kim Y.S."/>
        </authorList>
    </citation>
    <scope>NUCLEOTIDE SEQUENCE [LARGE SCALE GENOMIC DNA]</scope>
    <source>
        <strain evidence="2 3">YPD9-1</strain>
    </source>
</reference>
<feature type="region of interest" description="Disordered" evidence="1">
    <location>
        <begin position="61"/>
        <end position="83"/>
    </location>
</feature>
<evidence type="ECO:0000313" key="3">
    <source>
        <dbReference type="Proteomes" id="UP001649230"/>
    </source>
</evidence>
<evidence type="ECO:0008006" key="4">
    <source>
        <dbReference type="Google" id="ProtNLM"/>
    </source>
</evidence>